<evidence type="ECO:0000313" key="5">
    <source>
        <dbReference type="EMBL" id="AEK29813.1"/>
    </source>
</evidence>
<name>A0A806FHW9_BIFAN</name>
<dbReference type="GO" id="GO:0009396">
    <property type="term" value="P:folic acid-containing compound biosynthetic process"/>
    <property type="evidence" value="ECO:0007669"/>
    <property type="project" value="TreeGrafter"/>
</dbReference>
<gene>
    <name evidence="5" type="ORF">BALAC2494_01634</name>
</gene>
<dbReference type="PANTHER" id="PTHR23407">
    <property type="entry name" value="ATPASE INHIBITOR/5-FORMYLTETRAHYDROFOLATE CYCLO-LIGASE"/>
    <property type="match status" value="1"/>
</dbReference>
<dbReference type="PANTHER" id="PTHR23407:SF1">
    <property type="entry name" value="5-FORMYLTETRAHYDROFOLATE CYCLO-LIGASE"/>
    <property type="match status" value="1"/>
</dbReference>
<evidence type="ECO:0000256" key="2">
    <source>
        <dbReference type="ARBA" id="ARBA00022741"/>
    </source>
</evidence>
<reference evidence="5 6" key="1">
    <citation type="journal article" date="2011" name="J. Bacteriol.">
        <title>Genome Sequence of the Probiotic Strain Bifidobacterium animalis subsp. lactis CNCM I-2494.</title>
        <authorList>
            <person name="Chervaux C."/>
            <person name="Grimaldi C."/>
            <person name="Bolotin A."/>
            <person name="Quinquis B."/>
            <person name="Legrain-Raspaud S."/>
            <person name="van Hylckama Vlieg J.E."/>
            <person name="Denariaz G."/>
            <person name="Smokvina T."/>
        </authorList>
    </citation>
    <scope>NUCLEOTIDE SEQUENCE [LARGE SCALE GENOMIC DNA]</scope>
    <source>
        <strain evidence="5 6">CNCM I-2494</strain>
    </source>
</reference>
<dbReference type="Proteomes" id="UP000008394">
    <property type="component" value="Chromosome"/>
</dbReference>
<evidence type="ECO:0000313" key="6">
    <source>
        <dbReference type="Proteomes" id="UP000008394"/>
    </source>
</evidence>
<keyword evidence="5" id="KW-0436">Ligase</keyword>
<feature type="region of interest" description="Disordered" evidence="4">
    <location>
        <begin position="65"/>
        <end position="85"/>
    </location>
</feature>
<dbReference type="InterPro" id="IPR002698">
    <property type="entry name" value="FTHF_cligase"/>
</dbReference>
<dbReference type="AlphaFoldDB" id="A0A806FHW9"/>
<dbReference type="InterPro" id="IPR037171">
    <property type="entry name" value="NagB/RpiA_transferase-like"/>
</dbReference>
<sequence>MHEPLWHIGVQQTVRLVVAPLPMHIHILTAHAFVLRPDLLHHAAGTLIFRHYIYFQTVQLRSRRVQQRPVGEHGHGERRKSPPGMILVDPVADDSGAHRSGVNRTERNLPNNFTFMFHQEDDRRAFTLLLTLPVDPRFEGERLGAVRVRRFPWRQPPLVHTAQATPLLLIRRVHRPQREVGRTGRGFERQWRREGAVPAAFHHIMQGLEYRHTNIVPRRQLLTPTCDTVLSIYFETAAIRIVVFRYYKSQEVRVSQGVAVEIDAMPHGGAQFTNVAEAKRMLRHEVFVRRRGTSLSMSMQAGEQCAQIACEAGLFQSPSRIIACHVSMGTEISTIPLLSIALGCGYTVLVPKMGVDLDLGWGVLRSLDDLLRLHVPDEVAVDQMEPSLFPHAQTRRPGEPEGQTYPPEALQMCSTVIVPALLVNPAGVRLGRGAAWYDRALRFAGPQADLMAMCWPWEFVDAPLPCEEHDVRMNAVLTPRGFTRLGSTGPTRAHTDDPSCDSPAGEPDE</sequence>
<dbReference type="GO" id="GO:0035999">
    <property type="term" value="P:tetrahydrofolate interconversion"/>
    <property type="evidence" value="ECO:0007669"/>
    <property type="project" value="TreeGrafter"/>
</dbReference>
<dbReference type="Pfam" id="PF01812">
    <property type="entry name" value="5-FTHF_cyc-lig"/>
    <property type="match status" value="1"/>
</dbReference>
<dbReference type="KEGG" id="bnm:BALAC2494_01634"/>
<feature type="region of interest" description="Disordered" evidence="4">
    <location>
        <begin position="481"/>
        <end position="509"/>
    </location>
</feature>
<protein>
    <submittedName>
        <fullName evidence="5">5-formyltetrahydrofolate cyclo-ligase</fullName>
        <ecNumber evidence="5">6.3.3.2</ecNumber>
    </submittedName>
</protein>
<accession>A0A806FHW9</accession>
<organism evidence="5 6">
    <name type="scientific">Bifidobacterium animalis subsp. lactis CNCM I-2494</name>
    <dbReference type="NCBI Taxonomy" id="1042403"/>
    <lineage>
        <taxon>Bacteria</taxon>
        <taxon>Bacillati</taxon>
        <taxon>Actinomycetota</taxon>
        <taxon>Actinomycetes</taxon>
        <taxon>Bifidobacteriales</taxon>
        <taxon>Bifidobacteriaceae</taxon>
        <taxon>Bifidobacterium</taxon>
    </lineage>
</organism>
<dbReference type="InterPro" id="IPR024185">
    <property type="entry name" value="FTHF_cligase-like_sf"/>
</dbReference>
<evidence type="ECO:0000256" key="3">
    <source>
        <dbReference type="ARBA" id="ARBA00022840"/>
    </source>
</evidence>
<proteinExistence type="inferred from homology"/>
<dbReference type="SUPFAM" id="SSF100950">
    <property type="entry name" value="NagB/RpiA/CoA transferase-like"/>
    <property type="match status" value="1"/>
</dbReference>
<keyword evidence="2" id="KW-0547">Nucleotide-binding</keyword>
<dbReference type="GO" id="GO:0005524">
    <property type="term" value="F:ATP binding"/>
    <property type="evidence" value="ECO:0007669"/>
    <property type="project" value="UniProtKB-KW"/>
</dbReference>
<comment type="similarity">
    <text evidence="1">Belongs to the 5-formyltetrahydrofolate cyclo-ligase family.</text>
</comment>
<evidence type="ECO:0000256" key="1">
    <source>
        <dbReference type="ARBA" id="ARBA00010638"/>
    </source>
</evidence>
<keyword evidence="3" id="KW-0067">ATP-binding</keyword>
<evidence type="ECO:0000256" key="4">
    <source>
        <dbReference type="SAM" id="MobiDB-lite"/>
    </source>
</evidence>
<dbReference type="Gene3D" id="3.40.50.10420">
    <property type="entry name" value="NagB/RpiA/CoA transferase-like"/>
    <property type="match status" value="1"/>
</dbReference>
<dbReference type="EC" id="6.3.3.2" evidence="5"/>
<dbReference type="EMBL" id="CP002915">
    <property type="protein sequence ID" value="AEK29813.1"/>
    <property type="molecule type" value="Genomic_DNA"/>
</dbReference>
<dbReference type="GO" id="GO:0030272">
    <property type="term" value="F:5-formyltetrahydrofolate cyclo-ligase activity"/>
    <property type="evidence" value="ECO:0007669"/>
    <property type="project" value="UniProtKB-EC"/>
</dbReference>